<sequence length="229" mass="24638">MSDLNDSTLHPGLAPSATQGGVGPQSGETAVHHAPDFRGTRTPEQVQADPHWPEWAPALPTDLPTPAWRAEGREPNNAELAAALDERAHSPSEYRLPAGFLGEPNEQSLSHGQALQSLLWHAGMPAPAGKALLESVMAAATRSPGEMDDVTFQLKAGECEAMLKRQLGEQEYTRCRSALGKLFDELNGKSGGKLSDFLDDHAEVLVDPMVQLELLMHAGRRKGGTNRGR</sequence>
<evidence type="ECO:0000313" key="2">
    <source>
        <dbReference type="EMBL" id="GGA69103.1"/>
    </source>
</evidence>
<protein>
    <submittedName>
        <fullName evidence="2">Uncharacterized protein</fullName>
    </submittedName>
</protein>
<name>A0ABQ1HB59_9GAMM</name>
<dbReference type="EMBL" id="BMKC01000001">
    <property type="protein sequence ID" value="GGA69103.1"/>
    <property type="molecule type" value="Genomic_DNA"/>
</dbReference>
<feature type="compositionally biased region" description="Basic and acidic residues" evidence="1">
    <location>
        <begin position="30"/>
        <end position="41"/>
    </location>
</feature>
<keyword evidence="3" id="KW-1185">Reference proteome</keyword>
<accession>A0ABQ1HB59</accession>
<evidence type="ECO:0000313" key="3">
    <source>
        <dbReference type="Proteomes" id="UP000623419"/>
    </source>
</evidence>
<feature type="region of interest" description="Disordered" evidence="1">
    <location>
        <begin position="1"/>
        <end position="71"/>
    </location>
</feature>
<gene>
    <name evidence="2" type="ORF">GCM10011521_04150</name>
</gene>
<reference evidence="3" key="1">
    <citation type="journal article" date="2019" name="Int. J. Syst. Evol. Microbiol.">
        <title>The Global Catalogue of Microorganisms (GCM) 10K type strain sequencing project: providing services to taxonomists for standard genome sequencing and annotation.</title>
        <authorList>
            <consortium name="The Broad Institute Genomics Platform"/>
            <consortium name="The Broad Institute Genome Sequencing Center for Infectious Disease"/>
            <person name="Wu L."/>
            <person name="Ma J."/>
        </authorList>
    </citation>
    <scope>NUCLEOTIDE SEQUENCE [LARGE SCALE GENOMIC DNA]</scope>
    <source>
        <strain evidence="3">CGMCC 1.15905</strain>
    </source>
</reference>
<dbReference type="RefSeq" id="WP_188660688.1">
    <property type="nucleotide sequence ID" value="NZ_BMKC01000001.1"/>
</dbReference>
<evidence type="ECO:0000256" key="1">
    <source>
        <dbReference type="SAM" id="MobiDB-lite"/>
    </source>
</evidence>
<proteinExistence type="predicted"/>
<feature type="compositionally biased region" description="Low complexity" evidence="1">
    <location>
        <begin position="56"/>
        <end position="67"/>
    </location>
</feature>
<organism evidence="2 3">
    <name type="scientific">Arenimonas soli</name>
    <dbReference type="NCBI Taxonomy" id="2269504"/>
    <lineage>
        <taxon>Bacteria</taxon>
        <taxon>Pseudomonadati</taxon>
        <taxon>Pseudomonadota</taxon>
        <taxon>Gammaproteobacteria</taxon>
        <taxon>Lysobacterales</taxon>
        <taxon>Lysobacteraceae</taxon>
        <taxon>Arenimonas</taxon>
    </lineage>
</organism>
<dbReference type="Proteomes" id="UP000623419">
    <property type="component" value="Unassembled WGS sequence"/>
</dbReference>
<comment type="caution">
    <text evidence="2">The sequence shown here is derived from an EMBL/GenBank/DDBJ whole genome shotgun (WGS) entry which is preliminary data.</text>
</comment>